<evidence type="ECO:0000259" key="1">
    <source>
        <dbReference type="PROSITE" id="PS50017"/>
    </source>
</evidence>
<proteinExistence type="predicted"/>
<feature type="domain" description="Death" evidence="1">
    <location>
        <begin position="323"/>
        <end position="387"/>
    </location>
</feature>
<dbReference type="PROSITE" id="PS50017">
    <property type="entry name" value="DEATH_DOMAIN"/>
    <property type="match status" value="1"/>
</dbReference>
<dbReference type="AlphaFoldDB" id="A0A1I7X7F2"/>
<accession>A0A1I7X7F2</accession>
<dbReference type="Pfam" id="PF00531">
    <property type="entry name" value="Death"/>
    <property type="match status" value="1"/>
</dbReference>
<dbReference type="GO" id="GO:0005042">
    <property type="term" value="F:netrin receptor activity"/>
    <property type="evidence" value="ECO:0007669"/>
    <property type="project" value="InterPro"/>
</dbReference>
<keyword evidence="2" id="KW-1185">Reference proteome</keyword>
<organism evidence="2 3">
    <name type="scientific">Heterorhabditis bacteriophora</name>
    <name type="common">Entomopathogenic nematode worm</name>
    <dbReference type="NCBI Taxonomy" id="37862"/>
    <lineage>
        <taxon>Eukaryota</taxon>
        <taxon>Metazoa</taxon>
        <taxon>Ecdysozoa</taxon>
        <taxon>Nematoda</taxon>
        <taxon>Chromadorea</taxon>
        <taxon>Rhabditida</taxon>
        <taxon>Rhabditina</taxon>
        <taxon>Rhabditomorpha</taxon>
        <taxon>Strongyloidea</taxon>
        <taxon>Heterorhabditidae</taxon>
        <taxon>Heterorhabditis</taxon>
    </lineage>
</organism>
<dbReference type="InterPro" id="IPR037936">
    <property type="entry name" value="UNC5A-D"/>
</dbReference>
<dbReference type="GO" id="GO:0016020">
    <property type="term" value="C:membrane"/>
    <property type="evidence" value="ECO:0007669"/>
    <property type="project" value="InterPro"/>
</dbReference>
<dbReference type="PANTHER" id="PTHR12582">
    <property type="entry name" value="NETRIN RECEPTOR UNC5"/>
    <property type="match status" value="1"/>
</dbReference>
<dbReference type="InterPro" id="IPR000488">
    <property type="entry name" value="Death_dom"/>
</dbReference>
<sequence>MASTCSPSPLHPSMTMRSAKSAYSGYSTNRNAGSRAALITECSSSNSSSGGKRTLVRTSSNCSEDDNYATLYDYMEEKSINGLETSQAILAAQVDASGARLQLRKSGAYLLLPENALDTSRMVYLAVSDQIGDRPKLQPSESALSSVVVAGECESECDSDSRILLKPVIISFRHCASIFPRDNWIFSLYADEGFGWQRVLTVGEENLNTTMHVHMEPPGKSDGFGWCHVMTETFANFIRVMLAGRPRRTSISACKRVHLAAYGPAFRPEKNFELRVYCVPETGSAMESVAKQEEHGRLDIINSLYIDVLFLYTLTKVFSFSAERHLMQVRFENSIYFATRPGCSPTALLLDLWEAAECGSARATHDLLQTLRVMGRPDAVLLLEQFLAHFSYLTSP</sequence>
<protein>
    <submittedName>
        <fullName evidence="3">Death domain-containing protein</fullName>
    </submittedName>
</protein>
<dbReference type="Gene3D" id="1.10.533.10">
    <property type="entry name" value="Death Domain, Fas"/>
    <property type="match status" value="1"/>
</dbReference>
<dbReference type="InterPro" id="IPR000906">
    <property type="entry name" value="ZU5_dom"/>
</dbReference>
<dbReference type="SMART" id="SM00218">
    <property type="entry name" value="ZU5"/>
    <property type="match status" value="1"/>
</dbReference>
<dbReference type="PANTHER" id="PTHR12582:SF47">
    <property type="entry name" value="NETRIN RECEPTOR UNC-5"/>
    <property type="match status" value="1"/>
</dbReference>
<evidence type="ECO:0000313" key="2">
    <source>
        <dbReference type="Proteomes" id="UP000095283"/>
    </source>
</evidence>
<name>A0A1I7X7F2_HETBA</name>
<dbReference type="Proteomes" id="UP000095283">
    <property type="component" value="Unplaced"/>
</dbReference>
<evidence type="ECO:0000313" key="3">
    <source>
        <dbReference type="WBParaSite" id="Hba_13410"/>
    </source>
</evidence>
<dbReference type="InterPro" id="IPR011029">
    <property type="entry name" value="DEATH-like_dom_sf"/>
</dbReference>
<reference evidence="3" key="1">
    <citation type="submission" date="2016-11" db="UniProtKB">
        <authorList>
            <consortium name="WormBaseParasite"/>
        </authorList>
    </citation>
    <scope>IDENTIFICATION</scope>
</reference>
<dbReference type="WBParaSite" id="Hba_13410">
    <property type="protein sequence ID" value="Hba_13410"/>
    <property type="gene ID" value="Hba_13410"/>
</dbReference>
<dbReference type="Gene3D" id="2.60.220.30">
    <property type="match status" value="1"/>
</dbReference>
<dbReference type="Pfam" id="PF00791">
    <property type="entry name" value="ZU5"/>
    <property type="match status" value="1"/>
</dbReference>
<dbReference type="GO" id="GO:0008045">
    <property type="term" value="P:motor neuron axon guidance"/>
    <property type="evidence" value="ECO:0007669"/>
    <property type="project" value="TreeGrafter"/>
</dbReference>